<feature type="transmembrane region" description="Helical" evidence="5">
    <location>
        <begin position="175"/>
        <end position="195"/>
    </location>
</feature>
<dbReference type="EMBL" id="JARK01001357">
    <property type="protein sequence ID" value="EYC20819.1"/>
    <property type="molecule type" value="Genomic_DNA"/>
</dbReference>
<feature type="transmembrane region" description="Helical" evidence="5">
    <location>
        <begin position="215"/>
        <end position="240"/>
    </location>
</feature>
<keyword evidence="7" id="KW-1185">Reference proteome</keyword>
<dbReference type="Gene3D" id="1.20.1070.10">
    <property type="entry name" value="Rhodopsin 7-helix transmembrane proteins"/>
    <property type="match status" value="1"/>
</dbReference>
<dbReference type="GO" id="GO:0004930">
    <property type="term" value="F:G protein-coupled receptor activity"/>
    <property type="evidence" value="ECO:0007669"/>
    <property type="project" value="InterPro"/>
</dbReference>
<dbReference type="InterPro" id="IPR000276">
    <property type="entry name" value="GPCR_Rhodpsn"/>
</dbReference>
<dbReference type="Pfam" id="PF10320">
    <property type="entry name" value="7TM_GPCR_Srsx"/>
    <property type="match status" value="1"/>
</dbReference>
<evidence type="ECO:0000313" key="7">
    <source>
        <dbReference type="Proteomes" id="UP000024635"/>
    </source>
</evidence>
<name>A0A016UZF9_9BILA</name>
<dbReference type="PANTHER" id="PTHR23360:SF29">
    <property type="entry name" value="G_PROTEIN_RECEP_F1_2 DOMAIN-CONTAINING PROTEIN"/>
    <property type="match status" value="1"/>
</dbReference>
<dbReference type="InterPro" id="IPR047130">
    <property type="entry name" value="7TM_GPCR_Srsx_nematod"/>
</dbReference>
<dbReference type="SMART" id="SM01381">
    <property type="entry name" value="7TM_GPCR_Srsx"/>
    <property type="match status" value="1"/>
</dbReference>
<evidence type="ECO:0000313" key="6">
    <source>
        <dbReference type="EMBL" id="EYC20819.1"/>
    </source>
</evidence>
<sequence length="366" mass="41345">MSTKQPFDGMEKVQHFFSSGYPEQSSIMAQQFVPADEWVVEIMSQGLSSYLVLFVMGLLCSIVSLPLLYTLFRSPRLRADSKLITCLAVGDMINCLALCVMGYARYELYTQGMKTGMVPLETSQTCAGKPYMWLRLIGNVWPPTVQLVMGIERTLACWTPVFFVNHIRKRSLHACILSVLIVLLFCLIGVVVAFTSKEDDYVKFDCGRKATFSYAYGQVLYCFEIAGYVIGLVLNAIAYFRCRLILCNDAAQEQLKRIRYYLAIATISTVLVALPNAKQLLLDHLKTAGLDEWLSQSFNWLSLIASSLNIFVYLILNREFRSEFCNVFSTRRITKVSIIPVQFNSGGAQPSPLKEIKTVFIITSQY</sequence>
<dbReference type="PANTHER" id="PTHR23360">
    <property type="entry name" value="G-PROTEIN COUPLED RECEPTORS FAMILY 1 PROFILE DOMAIN-CONTAINING PROTEIN-RELATED"/>
    <property type="match status" value="1"/>
</dbReference>
<proteinExistence type="predicted"/>
<evidence type="ECO:0000256" key="2">
    <source>
        <dbReference type="ARBA" id="ARBA00022692"/>
    </source>
</evidence>
<dbReference type="InterPro" id="IPR019424">
    <property type="entry name" value="7TM_GPCR_Srsx"/>
</dbReference>
<keyword evidence="3 5" id="KW-1133">Transmembrane helix</keyword>
<dbReference type="SUPFAM" id="SSF81321">
    <property type="entry name" value="Family A G protein-coupled receptor-like"/>
    <property type="match status" value="1"/>
</dbReference>
<comment type="subcellular location">
    <subcellularLocation>
        <location evidence="1">Membrane</location>
    </subcellularLocation>
</comment>
<keyword evidence="2 5" id="KW-0812">Transmembrane</keyword>
<organism evidence="6 7">
    <name type="scientific">Ancylostoma ceylanicum</name>
    <dbReference type="NCBI Taxonomy" id="53326"/>
    <lineage>
        <taxon>Eukaryota</taxon>
        <taxon>Metazoa</taxon>
        <taxon>Ecdysozoa</taxon>
        <taxon>Nematoda</taxon>
        <taxon>Chromadorea</taxon>
        <taxon>Rhabditida</taxon>
        <taxon>Rhabditina</taxon>
        <taxon>Rhabditomorpha</taxon>
        <taxon>Strongyloidea</taxon>
        <taxon>Ancylostomatidae</taxon>
        <taxon>Ancylostomatinae</taxon>
        <taxon>Ancylostoma</taxon>
    </lineage>
</organism>
<evidence type="ECO:0000256" key="1">
    <source>
        <dbReference type="ARBA" id="ARBA00004370"/>
    </source>
</evidence>
<feature type="transmembrane region" description="Helical" evidence="5">
    <location>
        <begin position="83"/>
        <end position="104"/>
    </location>
</feature>
<accession>A0A016UZF9</accession>
<dbReference type="OrthoDB" id="5876466at2759"/>
<protein>
    <recommendedName>
        <fullName evidence="8">G-protein coupled receptors family 1 profile domain-containing protein</fullName>
    </recommendedName>
</protein>
<evidence type="ECO:0008006" key="8">
    <source>
        <dbReference type="Google" id="ProtNLM"/>
    </source>
</evidence>
<reference evidence="7" key="1">
    <citation type="journal article" date="2015" name="Nat. Genet.">
        <title>The genome and transcriptome of the zoonotic hookworm Ancylostoma ceylanicum identify infection-specific gene families.</title>
        <authorList>
            <person name="Schwarz E.M."/>
            <person name="Hu Y."/>
            <person name="Antoshechkin I."/>
            <person name="Miller M.M."/>
            <person name="Sternberg P.W."/>
            <person name="Aroian R.V."/>
        </authorList>
    </citation>
    <scope>NUCLEOTIDE SEQUENCE</scope>
    <source>
        <strain evidence="7">HY135</strain>
    </source>
</reference>
<feature type="transmembrane region" description="Helical" evidence="5">
    <location>
        <begin position="50"/>
        <end position="71"/>
    </location>
</feature>
<comment type="caution">
    <text evidence="6">The sequence shown here is derived from an EMBL/GenBank/DDBJ whole genome shotgun (WGS) entry which is preliminary data.</text>
</comment>
<feature type="transmembrane region" description="Helical" evidence="5">
    <location>
        <begin position="297"/>
        <end position="316"/>
    </location>
</feature>
<feature type="transmembrane region" description="Helical" evidence="5">
    <location>
        <begin position="260"/>
        <end position="277"/>
    </location>
</feature>
<dbReference type="Proteomes" id="UP000024635">
    <property type="component" value="Unassembled WGS sequence"/>
</dbReference>
<dbReference type="GO" id="GO:0016020">
    <property type="term" value="C:membrane"/>
    <property type="evidence" value="ECO:0007669"/>
    <property type="project" value="UniProtKB-SubCell"/>
</dbReference>
<evidence type="ECO:0000256" key="5">
    <source>
        <dbReference type="SAM" id="Phobius"/>
    </source>
</evidence>
<keyword evidence="4 5" id="KW-0472">Membrane</keyword>
<evidence type="ECO:0000256" key="3">
    <source>
        <dbReference type="ARBA" id="ARBA00022989"/>
    </source>
</evidence>
<gene>
    <name evidence="6" type="primary">Acey_s0021.g443</name>
    <name evidence="6" type="ORF">Y032_0021g443</name>
</gene>
<dbReference type="AlphaFoldDB" id="A0A016UZF9"/>
<evidence type="ECO:0000256" key="4">
    <source>
        <dbReference type="ARBA" id="ARBA00023136"/>
    </source>
</evidence>